<dbReference type="InterPro" id="IPR038729">
    <property type="entry name" value="Rad50/SbcC_AAA"/>
</dbReference>
<accession>A0AAU8JZA7</accession>
<dbReference type="PANTHER" id="PTHR43581">
    <property type="entry name" value="ATP/GTP PHOSPHATASE"/>
    <property type="match status" value="1"/>
</dbReference>
<dbReference type="Pfam" id="PF13304">
    <property type="entry name" value="AAA_21"/>
    <property type="match status" value="1"/>
</dbReference>
<dbReference type="Pfam" id="PF13476">
    <property type="entry name" value="AAA_23"/>
    <property type="match status" value="1"/>
</dbReference>
<dbReference type="SMART" id="SM00382">
    <property type="entry name" value="AAA"/>
    <property type="match status" value="1"/>
</dbReference>
<dbReference type="EMBL" id="CP159872">
    <property type="protein sequence ID" value="XCM81192.1"/>
    <property type="molecule type" value="Genomic_DNA"/>
</dbReference>
<dbReference type="SUPFAM" id="SSF52540">
    <property type="entry name" value="P-loop containing nucleoside triphosphate hydrolases"/>
    <property type="match status" value="1"/>
</dbReference>
<evidence type="ECO:0000313" key="2">
    <source>
        <dbReference type="EMBL" id="XCM81192.1"/>
    </source>
</evidence>
<proteinExistence type="predicted"/>
<dbReference type="GO" id="GO:0016887">
    <property type="term" value="F:ATP hydrolysis activity"/>
    <property type="evidence" value="ECO:0007669"/>
    <property type="project" value="InterPro"/>
</dbReference>
<dbReference type="RefSeq" id="WP_354642129.1">
    <property type="nucleotide sequence ID" value="NZ_CP159872.1"/>
</dbReference>
<evidence type="ECO:0000259" key="1">
    <source>
        <dbReference type="SMART" id="SM00382"/>
    </source>
</evidence>
<dbReference type="GO" id="GO:0006302">
    <property type="term" value="P:double-strand break repair"/>
    <property type="evidence" value="ECO:0007669"/>
    <property type="project" value="InterPro"/>
</dbReference>
<dbReference type="KEGG" id="kcm:ABWK59_20860"/>
<dbReference type="AlphaFoldDB" id="A0AAU8JZA7"/>
<gene>
    <name evidence="2" type="ORF">ABWK59_20860</name>
</gene>
<dbReference type="InterPro" id="IPR003593">
    <property type="entry name" value="AAA+_ATPase"/>
</dbReference>
<protein>
    <submittedName>
        <fullName evidence="2">AAA family ATPase</fullName>
    </submittedName>
</protein>
<sequence>MYVSRIRVSGLRCFAGPRAADLALDPAPGWTVLAGPNGSGKTTLLHAAAVALGAASPPPDAASWLAPDVADGTAATEATAEVDGSRWHPAAGTRTGPPRPCTYLGAAGHPRTPAPLPAEILADGLLPEGWRVSDAAAHAVATGGLEVPVDQLGAGIARLARIAAELAAHPFGTALIDDVDLHLHPVRQQSVGGWLTRHFPAVQFLVAAHSPYTCQAADPGALVRMTAPGVPEPPRVLDEEVRQRVLYGSGDDTALSELFGLPSAYSAAAEAERGLLVRLERKLYAGQASTEELAEYRELGAKLNSSLSARADEVAGRVLGREP</sequence>
<dbReference type="Gene3D" id="3.40.50.300">
    <property type="entry name" value="P-loop containing nucleotide triphosphate hydrolases"/>
    <property type="match status" value="2"/>
</dbReference>
<dbReference type="InterPro" id="IPR027417">
    <property type="entry name" value="P-loop_NTPase"/>
</dbReference>
<feature type="domain" description="AAA+ ATPase" evidence="1">
    <location>
        <begin position="27"/>
        <end position="237"/>
    </location>
</feature>
<name>A0AAU8JZA7_9ACTN</name>
<dbReference type="GO" id="GO:0005524">
    <property type="term" value="F:ATP binding"/>
    <property type="evidence" value="ECO:0007669"/>
    <property type="project" value="InterPro"/>
</dbReference>
<dbReference type="PANTHER" id="PTHR43581:SF2">
    <property type="entry name" value="EXCINUCLEASE ATPASE SUBUNIT"/>
    <property type="match status" value="1"/>
</dbReference>
<dbReference type="InterPro" id="IPR003959">
    <property type="entry name" value="ATPase_AAA_core"/>
</dbReference>
<dbReference type="InterPro" id="IPR051396">
    <property type="entry name" value="Bact_Antivir_Def_Nuclease"/>
</dbReference>
<organism evidence="2">
    <name type="scientific">Kitasatospora camelliae</name>
    <dbReference type="NCBI Taxonomy" id="3156397"/>
    <lineage>
        <taxon>Bacteria</taxon>
        <taxon>Bacillati</taxon>
        <taxon>Actinomycetota</taxon>
        <taxon>Actinomycetes</taxon>
        <taxon>Kitasatosporales</taxon>
        <taxon>Streptomycetaceae</taxon>
        <taxon>Kitasatospora</taxon>
    </lineage>
</organism>
<reference evidence="2" key="1">
    <citation type="submission" date="2024-06" db="EMBL/GenBank/DDBJ databases">
        <title>The genome sequences of Kitasatospora sp. strain HUAS MG31.</title>
        <authorList>
            <person name="Mo P."/>
        </authorList>
    </citation>
    <scope>NUCLEOTIDE SEQUENCE</scope>
    <source>
        <strain evidence="2">HUAS MG31</strain>
    </source>
</reference>